<dbReference type="AlphaFoldDB" id="A0A699JN90"/>
<protein>
    <submittedName>
        <fullName evidence="1">Uncharacterized protein</fullName>
    </submittedName>
</protein>
<gene>
    <name evidence="1" type="ORF">Tci_619150</name>
</gene>
<proteinExistence type="predicted"/>
<organism evidence="1">
    <name type="scientific">Tanacetum cinerariifolium</name>
    <name type="common">Dalmatian daisy</name>
    <name type="synonym">Chrysanthemum cinerariifolium</name>
    <dbReference type="NCBI Taxonomy" id="118510"/>
    <lineage>
        <taxon>Eukaryota</taxon>
        <taxon>Viridiplantae</taxon>
        <taxon>Streptophyta</taxon>
        <taxon>Embryophyta</taxon>
        <taxon>Tracheophyta</taxon>
        <taxon>Spermatophyta</taxon>
        <taxon>Magnoliopsida</taxon>
        <taxon>eudicotyledons</taxon>
        <taxon>Gunneridae</taxon>
        <taxon>Pentapetalae</taxon>
        <taxon>asterids</taxon>
        <taxon>campanulids</taxon>
        <taxon>Asterales</taxon>
        <taxon>Asteraceae</taxon>
        <taxon>Asteroideae</taxon>
        <taxon>Anthemideae</taxon>
        <taxon>Anthemidinae</taxon>
        <taxon>Tanacetum</taxon>
    </lineage>
</organism>
<sequence>NEVVEEIELQKGSLVCVGVTKRLQRPIATMCIFMIRGNITTKILQLWASSPEPAAGYRDGSNLFNLLRVLSTCMPETDSQEDDIEKRRGRLCVLTVAHINVRSYVAMKPQDKAIENSTRLQFILVQQVKSYVCNGLIILLAASTMILRRLTLSEQTLQKVASLYGLELCQ</sequence>
<comment type="caution">
    <text evidence="1">The sequence shown here is derived from an EMBL/GenBank/DDBJ whole genome shotgun (WGS) entry which is preliminary data.</text>
</comment>
<dbReference type="EMBL" id="BKCJ010429972">
    <property type="protein sequence ID" value="GFA47178.1"/>
    <property type="molecule type" value="Genomic_DNA"/>
</dbReference>
<feature type="non-terminal residue" evidence="1">
    <location>
        <position position="1"/>
    </location>
</feature>
<reference evidence="1" key="1">
    <citation type="journal article" date="2019" name="Sci. Rep.">
        <title>Draft genome of Tanacetum cinerariifolium, the natural source of mosquito coil.</title>
        <authorList>
            <person name="Yamashiro T."/>
            <person name="Shiraishi A."/>
            <person name="Satake H."/>
            <person name="Nakayama K."/>
        </authorList>
    </citation>
    <scope>NUCLEOTIDE SEQUENCE</scope>
</reference>
<accession>A0A699JN90</accession>
<feature type="non-terminal residue" evidence="1">
    <location>
        <position position="170"/>
    </location>
</feature>
<evidence type="ECO:0000313" key="1">
    <source>
        <dbReference type="EMBL" id="GFA47178.1"/>
    </source>
</evidence>
<name>A0A699JN90_TANCI</name>